<dbReference type="Proteomes" id="UP000518266">
    <property type="component" value="Unassembled WGS sequence"/>
</dbReference>
<sequence>MARAVLMLSPVTIRTVSPLRISFSLSQSGSPSETGKSLYARHMVLRPSEAMGSITFFAMSSLSRGRNTLDSPFAVMTL</sequence>
<evidence type="ECO:0000313" key="2">
    <source>
        <dbReference type="Proteomes" id="UP000518266"/>
    </source>
</evidence>
<evidence type="ECO:0000313" key="1">
    <source>
        <dbReference type="EMBL" id="KAF3859201.1"/>
    </source>
</evidence>
<organism evidence="1 2">
    <name type="scientific">Dissostichus mawsoni</name>
    <name type="common">Antarctic cod</name>
    <dbReference type="NCBI Taxonomy" id="36200"/>
    <lineage>
        <taxon>Eukaryota</taxon>
        <taxon>Metazoa</taxon>
        <taxon>Chordata</taxon>
        <taxon>Craniata</taxon>
        <taxon>Vertebrata</taxon>
        <taxon>Euteleostomi</taxon>
        <taxon>Actinopterygii</taxon>
        <taxon>Neopterygii</taxon>
        <taxon>Teleostei</taxon>
        <taxon>Neoteleostei</taxon>
        <taxon>Acanthomorphata</taxon>
        <taxon>Eupercaria</taxon>
        <taxon>Perciformes</taxon>
        <taxon>Notothenioidei</taxon>
        <taxon>Nototheniidae</taxon>
        <taxon>Dissostichus</taxon>
    </lineage>
</organism>
<protein>
    <submittedName>
        <fullName evidence="1">Uncharacterized protein</fullName>
    </submittedName>
</protein>
<accession>A0A7J5ZDL1</accession>
<reference evidence="1 2" key="1">
    <citation type="submission" date="2020-03" db="EMBL/GenBank/DDBJ databases">
        <title>Dissostichus mawsoni Genome sequencing and assembly.</title>
        <authorList>
            <person name="Park H."/>
        </authorList>
    </citation>
    <scope>NUCLEOTIDE SEQUENCE [LARGE SCALE GENOMIC DNA]</scope>
    <source>
        <strain evidence="1">DM0001</strain>
        <tissue evidence="1">Muscle</tissue>
    </source>
</reference>
<dbReference type="OrthoDB" id="10618058at2759"/>
<proteinExistence type="predicted"/>
<dbReference type="AlphaFoldDB" id="A0A7J5ZDL1"/>
<name>A0A7J5ZDL1_DISMA</name>
<comment type="caution">
    <text evidence="1">The sequence shown here is derived from an EMBL/GenBank/DDBJ whole genome shotgun (WGS) entry which is preliminary data.</text>
</comment>
<keyword evidence="2" id="KW-1185">Reference proteome</keyword>
<dbReference type="EMBL" id="JAAKFY010000003">
    <property type="protein sequence ID" value="KAF3859201.1"/>
    <property type="molecule type" value="Genomic_DNA"/>
</dbReference>
<gene>
    <name evidence="1" type="ORF">F7725_021600</name>
</gene>